<feature type="domain" description="SCP" evidence="2">
    <location>
        <begin position="175"/>
        <end position="315"/>
    </location>
</feature>
<dbReference type="OrthoDB" id="337038at2759"/>
<dbReference type="PANTHER" id="PTHR10334">
    <property type="entry name" value="CYSTEINE-RICH SECRETORY PROTEIN-RELATED"/>
    <property type="match status" value="1"/>
</dbReference>
<dbReference type="InterPro" id="IPR014044">
    <property type="entry name" value="CAP_dom"/>
</dbReference>
<dbReference type="Gene3D" id="3.40.33.10">
    <property type="entry name" value="CAP"/>
    <property type="match status" value="1"/>
</dbReference>
<accession>A0A6P8ZRP0</accession>
<dbReference type="InterPro" id="IPR035940">
    <property type="entry name" value="CAP_sf"/>
</dbReference>
<feature type="compositionally biased region" description="Low complexity" evidence="1">
    <location>
        <begin position="67"/>
        <end position="78"/>
    </location>
</feature>
<evidence type="ECO:0000313" key="3">
    <source>
        <dbReference type="Proteomes" id="UP000515158"/>
    </source>
</evidence>
<dbReference type="PRINTS" id="PR00837">
    <property type="entry name" value="V5TPXLIKE"/>
</dbReference>
<reference evidence="4" key="1">
    <citation type="submission" date="2025-08" db="UniProtKB">
        <authorList>
            <consortium name="RefSeq"/>
        </authorList>
    </citation>
    <scope>IDENTIFICATION</scope>
    <source>
        <tissue evidence="4">Total insect</tissue>
    </source>
</reference>
<dbReference type="CDD" id="cd05382">
    <property type="entry name" value="CAP_GAPR1-like"/>
    <property type="match status" value="1"/>
</dbReference>
<organism evidence="4">
    <name type="scientific">Thrips palmi</name>
    <name type="common">Melon thrips</name>
    <dbReference type="NCBI Taxonomy" id="161013"/>
    <lineage>
        <taxon>Eukaryota</taxon>
        <taxon>Metazoa</taxon>
        <taxon>Ecdysozoa</taxon>
        <taxon>Arthropoda</taxon>
        <taxon>Hexapoda</taxon>
        <taxon>Insecta</taxon>
        <taxon>Pterygota</taxon>
        <taxon>Neoptera</taxon>
        <taxon>Paraneoptera</taxon>
        <taxon>Thysanoptera</taxon>
        <taxon>Terebrantia</taxon>
        <taxon>Thripoidea</taxon>
        <taxon>Thripidae</taxon>
        <taxon>Thrips</taxon>
    </lineage>
</organism>
<feature type="region of interest" description="Disordered" evidence="1">
    <location>
        <begin position="1"/>
        <end position="94"/>
    </location>
</feature>
<feature type="region of interest" description="Disordered" evidence="1">
    <location>
        <begin position="111"/>
        <end position="130"/>
    </location>
</feature>
<gene>
    <name evidence="4" type="primary">LOC117649315</name>
</gene>
<dbReference type="GeneID" id="117649315"/>
<dbReference type="InParanoid" id="A0A6P8ZRP0"/>
<proteinExistence type="predicted"/>
<dbReference type="SMART" id="SM00198">
    <property type="entry name" value="SCP"/>
    <property type="match status" value="1"/>
</dbReference>
<dbReference type="SUPFAM" id="SSF55797">
    <property type="entry name" value="PR-1-like"/>
    <property type="match status" value="1"/>
</dbReference>
<dbReference type="PROSITE" id="PS01009">
    <property type="entry name" value="CRISP_1"/>
    <property type="match status" value="1"/>
</dbReference>
<dbReference type="RefSeq" id="XP_034247842.1">
    <property type="nucleotide sequence ID" value="XM_034391951.1"/>
</dbReference>
<dbReference type="AlphaFoldDB" id="A0A6P8ZRP0"/>
<sequence>MAEDGPATPGILRKHAGGAAGGTMRRLHFNESKATRSPKIQPPARASASQRLEAIASQMQQRHEQMYQEQQQQLQQNQDDGVGPTRLWPPSRKREEATALRNLKRVLANRQLRTVGDDEDAKEPKDPEKEADRVLAEQMANMALDNRKQLIAKVMRPVALVSEGHEAATDWHDSEFISECLCWHNVYRQRHGVRDLAMSAELCDMAQHWANHLAHANAFMYKPGETSVGQNLYCRLPNTVATEVTGQEVAAYWYSAGKKYHYGKEPDVLHANVNAGHFTQLVWAATRELGVGKARSRQGKTVVVAMYHPPGNISGAFQENVPFPGNVTSDLEMSLSDSSSSYSGCAATARPRARGRDEEIPWRHVCAVVLSTTAFSWQRLKKHSRLHTLLILHTVW</sequence>
<dbReference type="InterPro" id="IPR001283">
    <property type="entry name" value="CRISP-related"/>
</dbReference>
<evidence type="ECO:0000256" key="1">
    <source>
        <dbReference type="SAM" id="MobiDB-lite"/>
    </source>
</evidence>
<dbReference type="InterPro" id="IPR018244">
    <property type="entry name" value="Allrgn_V5/Tpx1_CS"/>
</dbReference>
<dbReference type="InterPro" id="IPR034113">
    <property type="entry name" value="SCP_GAPR1-like"/>
</dbReference>
<evidence type="ECO:0000313" key="4">
    <source>
        <dbReference type="RefSeq" id="XP_034247842.1"/>
    </source>
</evidence>
<dbReference type="Pfam" id="PF00188">
    <property type="entry name" value="CAP"/>
    <property type="match status" value="1"/>
</dbReference>
<keyword evidence="3" id="KW-1185">Reference proteome</keyword>
<dbReference type="Proteomes" id="UP000515158">
    <property type="component" value="Unplaced"/>
</dbReference>
<protein>
    <submittedName>
        <fullName evidence="4">Uncharacterized protein LOC117649315 isoform X1</fullName>
    </submittedName>
</protein>
<dbReference type="FunFam" id="3.40.33.10:FF:000010">
    <property type="entry name" value="Predicted protein"/>
    <property type="match status" value="1"/>
</dbReference>
<name>A0A6P8ZRP0_THRPL</name>
<dbReference type="KEGG" id="tpal:117649315"/>
<evidence type="ECO:0000259" key="2">
    <source>
        <dbReference type="SMART" id="SM00198"/>
    </source>
</evidence>
<dbReference type="GO" id="GO:0005576">
    <property type="term" value="C:extracellular region"/>
    <property type="evidence" value="ECO:0007669"/>
    <property type="project" value="UniProtKB-SubCell"/>
</dbReference>